<keyword evidence="2" id="KW-1185">Reference proteome</keyword>
<reference evidence="1 2" key="1">
    <citation type="submission" date="2018-05" db="EMBL/GenBank/DDBJ databases">
        <title>Oceanovita maritima gen. nov., sp. nov., a marine bacterium in the family Rhodobacteraceae isolated from surface seawater of Lundu port Xiamen, China.</title>
        <authorList>
            <person name="Hetharua B.H."/>
            <person name="Min D."/>
            <person name="Liao H."/>
            <person name="Tian Y."/>
        </authorList>
    </citation>
    <scope>NUCLEOTIDE SEQUENCE [LARGE SCALE GENOMIC DNA]</scope>
    <source>
        <strain evidence="1 2">FSX-11</strain>
    </source>
</reference>
<dbReference type="AlphaFoldDB" id="A0A2V4MLA9"/>
<comment type="caution">
    <text evidence="1">The sequence shown here is derived from an EMBL/GenBank/DDBJ whole genome shotgun (WGS) entry which is preliminary data.</text>
</comment>
<evidence type="ECO:0000313" key="2">
    <source>
        <dbReference type="Proteomes" id="UP000248012"/>
    </source>
</evidence>
<dbReference type="Proteomes" id="UP000248012">
    <property type="component" value="Unassembled WGS sequence"/>
</dbReference>
<evidence type="ECO:0000313" key="1">
    <source>
        <dbReference type="EMBL" id="PYC47455.1"/>
    </source>
</evidence>
<protein>
    <submittedName>
        <fullName evidence="1">Phosphonate metabolism protein</fullName>
    </submittedName>
</protein>
<dbReference type="Pfam" id="PF06299">
    <property type="entry name" value="DUF1045"/>
    <property type="match status" value="1"/>
</dbReference>
<sequence length="231" mass="25137">MQTAALPRYAIYYTPPAGPLADFGAAWLGWDCAHGCALPHPQIDGVPRQIADITETPRKYGLHGTLKPPFHLADGCDETGLITALEHVSATLKPAILDGLELAQLGRFIALIPRGETTGLADIASALVEGLDGFRAPPRAAEIARRNPAHLNDAQRRHLERWGYPYVFDQFKFHITLTGKLPKAEATQTRKVLAPLLAPILPAPFEVREVTLLRSDHAGRFVQIARVPLGG</sequence>
<name>A0A2V4MLA9_9RHOB</name>
<dbReference type="Gene3D" id="3.90.1140.10">
    <property type="entry name" value="Cyclic phosphodiesterase"/>
    <property type="match status" value="1"/>
</dbReference>
<dbReference type="InterPro" id="IPR009389">
    <property type="entry name" value="DUF1045"/>
</dbReference>
<gene>
    <name evidence="1" type="ORF">DI396_10905</name>
</gene>
<organism evidence="1 2">
    <name type="scientific">Litorivita pollutaquae</name>
    <dbReference type="NCBI Taxonomy" id="2200892"/>
    <lineage>
        <taxon>Bacteria</taxon>
        <taxon>Pseudomonadati</taxon>
        <taxon>Pseudomonadota</taxon>
        <taxon>Alphaproteobacteria</taxon>
        <taxon>Rhodobacterales</taxon>
        <taxon>Paracoccaceae</taxon>
        <taxon>Litorivita</taxon>
    </lineage>
</organism>
<dbReference type="RefSeq" id="WP_110796239.1">
    <property type="nucleotide sequence ID" value="NZ_KZ826485.1"/>
</dbReference>
<accession>A0A2V4MLA9</accession>
<dbReference type="PIRSF" id="PIRSF033328">
    <property type="entry name" value="Phest_Mll4975"/>
    <property type="match status" value="1"/>
</dbReference>
<dbReference type="OrthoDB" id="4954742at2"/>
<proteinExistence type="predicted"/>
<dbReference type="EMBL" id="QFVT01000006">
    <property type="protein sequence ID" value="PYC47455.1"/>
    <property type="molecule type" value="Genomic_DNA"/>
</dbReference>